<evidence type="ECO:0000313" key="1">
    <source>
        <dbReference type="Ensembl" id="ENSAPLP00020001588.1"/>
    </source>
</evidence>
<reference evidence="1" key="1">
    <citation type="submission" date="2019-08" db="EMBL/GenBank/DDBJ databases">
        <title>Three high-quality genomes provides insights into domestication of ducks.</title>
        <authorList>
            <person name="Hou Z.C."/>
            <person name="Zhu F."/>
            <person name="Yin Z.T."/>
            <person name="Zhang F."/>
        </authorList>
    </citation>
    <scope>NUCLEOTIDE SEQUENCE [LARGE SCALE GENOMIC DNA]</scope>
</reference>
<dbReference type="PANTHER" id="PTHR31393:SF2">
    <property type="entry name" value="CHROMOSOME 7 OPEN READING FRAME 31"/>
    <property type="match status" value="1"/>
</dbReference>
<reference evidence="1" key="2">
    <citation type="submission" date="2025-08" db="UniProtKB">
        <authorList>
            <consortium name="Ensembl"/>
        </authorList>
    </citation>
    <scope>IDENTIFICATION</scope>
</reference>
<name>A0A8B9QS63_ANAPL</name>
<dbReference type="AlphaFoldDB" id="A0A8B9QS63"/>
<dbReference type="PANTHER" id="PTHR31393">
    <property type="entry name" value="C5ORF31"/>
    <property type="match status" value="1"/>
</dbReference>
<dbReference type="Ensembl" id="ENSAPLT00020001698.1">
    <property type="protein sequence ID" value="ENSAPLP00020001588.1"/>
    <property type="gene ID" value="ENSAPLG00020001150.1"/>
</dbReference>
<dbReference type="Proteomes" id="UP000694400">
    <property type="component" value="Chromosome 2"/>
</dbReference>
<dbReference type="Pfam" id="PF15093">
    <property type="entry name" value="SPMIP4-like"/>
    <property type="match status" value="1"/>
</dbReference>
<dbReference type="InterPro" id="IPR027886">
    <property type="entry name" value="SPMIP4"/>
</dbReference>
<evidence type="ECO:0000313" key="2">
    <source>
        <dbReference type="Proteomes" id="UP000694400"/>
    </source>
</evidence>
<reference evidence="1" key="3">
    <citation type="submission" date="2025-09" db="UniProtKB">
        <authorList>
            <consortium name="Ensembl"/>
        </authorList>
    </citation>
    <scope>IDENTIFICATION</scope>
</reference>
<protein>
    <submittedName>
        <fullName evidence="1">Chromosome 7 open reading frame 31</fullName>
    </submittedName>
</protein>
<sequence length="496" mass="57006">MMMHDQPRYHREIKGTESLSRTFESNEILTPLQIPSRLTVSQDRYKKFRESLYCCKLPGGIQSVHGGTALPVLPEDQRAKAKSPCTVVRGHYHFGSAVDPCPRGLPIEQYYDVTLLKKSDVRMNDDLIFSFFLFILLSTETNPRPLCLPFPISHPYQTHISRYAIFPNFRSPEDRDTGVDASNHQPFHPNIPSKPYDVVVLRKTKGNPYRHEVVSIPPDSLKKALHWPGQYTYFQVEKGQIYYPNPPKMVAPNSTFKELEHNLSPRTTNMLRNTERAQGITTYSRNFTGKQLGPMNPLILDDYYMKAVGRLTGELGTDVELVSTAFTKNLMLSPQKSLTRGKQKHCTRGTFSGMSDLESLPKSAHCLSCEDTKPKLLDQHTVWENPVSLNKPVLPQDVNSEERRIELHNLWYQEASQPAWRPERRTETALPEWIPGFEVLQRPTALLLELQDSFSKTAAQKRFHDSINGETKDLRDNITEGRRHKFYGFNAFYFHN</sequence>
<accession>A0A8B9QS63</accession>
<organism evidence="1 2">
    <name type="scientific">Anas platyrhynchos</name>
    <name type="common">Mallard</name>
    <name type="synonym">Anas boschas</name>
    <dbReference type="NCBI Taxonomy" id="8839"/>
    <lineage>
        <taxon>Eukaryota</taxon>
        <taxon>Metazoa</taxon>
        <taxon>Chordata</taxon>
        <taxon>Craniata</taxon>
        <taxon>Vertebrata</taxon>
        <taxon>Euteleostomi</taxon>
        <taxon>Archelosauria</taxon>
        <taxon>Archosauria</taxon>
        <taxon>Dinosauria</taxon>
        <taxon>Saurischia</taxon>
        <taxon>Theropoda</taxon>
        <taxon>Coelurosauria</taxon>
        <taxon>Aves</taxon>
        <taxon>Neognathae</taxon>
        <taxon>Galloanserae</taxon>
        <taxon>Anseriformes</taxon>
        <taxon>Anatidae</taxon>
        <taxon>Anatinae</taxon>
        <taxon>Anas</taxon>
    </lineage>
</organism>
<proteinExistence type="predicted"/>
<dbReference type="GO" id="GO:0005813">
    <property type="term" value="C:centrosome"/>
    <property type="evidence" value="ECO:0007669"/>
    <property type="project" value="TreeGrafter"/>
</dbReference>